<dbReference type="SUPFAM" id="SSF47473">
    <property type="entry name" value="EF-hand"/>
    <property type="match status" value="1"/>
</dbReference>
<organism evidence="6 7">
    <name type="scientific">Symbiodinium natans</name>
    <dbReference type="NCBI Taxonomy" id="878477"/>
    <lineage>
        <taxon>Eukaryota</taxon>
        <taxon>Sar</taxon>
        <taxon>Alveolata</taxon>
        <taxon>Dinophyceae</taxon>
        <taxon>Suessiales</taxon>
        <taxon>Symbiodiniaceae</taxon>
        <taxon>Symbiodinium</taxon>
    </lineage>
</organism>
<dbReference type="GO" id="GO:0043226">
    <property type="term" value="C:organelle"/>
    <property type="evidence" value="ECO:0007669"/>
    <property type="project" value="UniProtKB-ARBA"/>
</dbReference>
<reference evidence="6" key="1">
    <citation type="submission" date="2021-02" db="EMBL/GenBank/DDBJ databases">
        <authorList>
            <person name="Dougan E. K."/>
            <person name="Rhodes N."/>
            <person name="Thang M."/>
            <person name="Chan C."/>
        </authorList>
    </citation>
    <scope>NUCLEOTIDE SEQUENCE</scope>
</reference>
<dbReference type="PROSITE" id="PS00018">
    <property type="entry name" value="EF_HAND_1"/>
    <property type="match status" value="2"/>
</dbReference>
<dbReference type="InterPro" id="IPR011992">
    <property type="entry name" value="EF-hand-dom_pair"/>
</dbReference>
<evidence type="ECO:0000259" key="5">
    <source>
        <dbReference type="PROSITE" id="PS50222"/>
    </source>
</evidence>
<dbReference type="FunFam" id="1.10.238.10:FF:000178">
    <property type="entry name" value="Calmodulin-2 A"/>
    <property type="match status" value="1"/>
</dbReference>
<proteinExistence type="inferred from homology"/>
<dbReference type="InterPro" id="IPR018247">
    <property type="entry name" value="EF_Hand_1_Ca_BS"/>
</dbReference>
<dbReference type="NCBIfam" id="TIGR00756">
    <property type="entry name" value="PPR"/>
    <property type="match status" value="1"/>
</dbReference>
<feature type="repeat" description="PPR" evidence="4">
    <location>
        <begin position="1115"/>
        <end position="1149"/>
    </location>
</feature>
<feature type="domain" description="EF-hand" evidence="5">
    <location>
        <begin position="111"/>
        <end position="146"/>
    </location>
</feature>
<evidence type="ECO:0000313" key="7">
    <source>
        <dbReference type="Proteomes" id="UP000604046"/>
    </source>
</evidence>
<name>A0A812I463_9DINO</name>
<dbReference type="InterPro" id="IPR011990">
    <property type="entry name" value="TPR-like_helical_dom_sf"/>
</dbReference>
<dbReference type="Gene3D" id="1.10.238.10">
    <property type="entry name" value="EF-hand"/>
    <property type="match status" value="1"/>
</dbReference>
<dbReference type="SMART" id="SM00054">
    <property type="entry name" value="EFh"/>
    <property type="match status" value="2"/>
</dbReference>
<dbReference type="OrthoDB" id="186625at2759"/>
<comment type="similarity">
    <text evidence="1">Belongs to the centrin family.</text>
</comment>
<evidence type="ECO:0000256" key="4">
    <source>
        <dbReference type="PROSITE-ProRule" id="PRU00708"/>
    </source>
</evidence>
<dbReference type="PANTHER" id="PTHR47447:SF17">
    <property type="entry name" value="OS12G0638900 PROTEIN"/>
    <property type="match status" value="1"/>
</dbReference>
<keyword evidence="7" id="KW-1185">Reference proteome</keyword>
<keyword evidence="3" id="KW-0106">Calcium</keyword>
<dbReference type="CDD" id="cd00051">
    <property type="entry name" value="EFh"/>
    <property type="match status" value="1"/>
</dbReference>
<dbReference type="PROSITE" id="PS51375">
    <property type="entry name" value="PPR"/>
    <property type="match status" value="2"/>
</dbReference>
<dbReference type="Gene3D" id="1.25.40.10">
    <property type="entry name" value="Tetratricopeptide repeat domain"/>
    <property type="match status" value="4"/>
</dbReference>
<feature type="repeat" description="PPR" evidence="4">
    <location>
        <begin position="874"/>
        <end position="908"/>
    </location>
</feature>
<evidence type="ECO:0000256" key="1">
    <source>
        <dbReference type="ARBA" id="ARBA00005253"/>
    </source>
</evidence>
<evidence type="ECO:0000256" key="3">
    <source>
        <dbReference type="ARBA" id="ARBA00022837"/>
    </source>
</evidence>
<dbReference type="PANTHER" id="PTHR47447">
    <property type="entry name" value="OS03G0856100 PROTEIN"/>
    <property type="match status" value="1"/>
</dbReference>
<comment type="caution">
    <text evidence="6">The sequence shown here is derived from an EMBL/GenBank/DDBJ whole genome shotgun (WGS) entry which is preliminary data.</text>
</comment>
<feature type="domain" description="EF-hand" evidence="5">
    <location>
        <begin position="75"/>
        <end position="110"/>
    </location>
</feature>
<dbReference type="InterPro" id="IPR002048">
    <property type="entry name" value="EF_hand_dom"/>
</dbReference>
<evidence type="ECO:0000256" key="2">
    <source>
        <dbReference type="ARBA" id="ARBA00022737"/>
    </source>
</evidence>
<keyword evidence="2" id="KW-0677">Repeat</keyword>
<dbReference type="GO" id="GO:0005509">
    <property type="term" value="F:calcium ion binding"/>
    <property type="evidence" value="ECO:0007669"/>
    <property type="project" value="InterPro"/>
</dbReference>
<evidence type="ECO:0000313" key="6">
    <source>
        <dbReference type="EMBL" id="CAE6971761.1"/>
    </source>
</evidence>
<dbReference type="Pfam" id="PF13499">
    <property type="entry name" value="EF-hand_7"/>
    <property type="match status" value="1"/>
</dbReference>
<gene>
    <name evidence="6" type="primary">MRL1</name>
    <name evidence="6" type="ORF">SNAT2548_LOCUS2640</name>
</gene>
<dbReference type="EMBL" id="CAJNDS010000158">
    <property type="protein sequence ID" value="CAE6971761.1"/>
    <property type="molecule type" value="Genomic_DNA"/>
</dbReference>
<dbReference type="Proteomes" id="UP000604046">
    <property type="component" value="Unassembled WGS sequence"/>
</dbReference>
<accession>A0A812I463</accession>
<dbReference type="Pfam" id="PF01535">
    <property type="entry name" value="PPR"/>
    <property type="match status" value="1"/>
</dbReference>
<dbReference type="PROSITE" id="PS50222">
    <property type="entry name" value="EF_HAND_2"/>
    <property type="match status" value="2"/>
</dbReference>
<dbReference type="InterPro" id="IPR002885">
    <property type="entry name" value="PPR_rpt"/>
</dbReference>
<sequence>MYPVPWRPLPADPLGSAACSPRRPEPERHFISQRWPLLLIPAAPLWTGHRREKRLRAAPRLCRGSAPETPRVTGDQCRELRELFELADTDNNGAISARELRAALRVLGIDMQLSNVRQAVAELDTNGDGEINFDEFVEACQRPRPLPDALRKAVRRGRVLSRWSALLFDSDDPQNLSTLQVAQAVRNLSDQMTEYDMDRLLGESPPKEVLPNSGGSEGDEEEVLAEVSIWGRQLWPRGARMRALHFAQLCLCEAAIVFMRWRPTAWTLALLLRWRLLVLALRPILTARFLGLLLRHRRSARALAVLLRTPASERGITQILLLDSAIADLCKDPEAPKHILRIVGRQGMGSFLRHFLVFAPPDMMRRFCQHKSTAVLLARVVRETAARDCAALVHKRRQQLPAAVALACLEPGADLWAMHFCAVPGIELWLGRFLSDPRGASFAHRVLLQPHFIDRVEDFLGFRDARAFVIRLLRQPGVYRFVTWLNRDLKMQQWFARIAKREKPMLFITEMLLEPGLDKFIVDLLLRRGNDKALRTMLDYWVHTEGSFASVFGSFSKKPGIERALARVVISPGFLDGFVFRKFLWQEGLGDLALEAAALVGVRGLVDNVLPLAFAVLVAILVFSVQGFLTEFDQPLNVESFLALFEEVSLGDVVLPFLASWLWVISQFTCRAFLAFARTRPSYRTIINHDKTDGTSNISCKDRRGSPLAALAATFGWRCKLARGGLNQARRKKRLSRLDLLTAWAACEVAVLDMPISQGAATNLVPRTPKELTQAVAEFRKRSSWAEALQLFQASLQGRLRADGIVYGAAVSACERGSRWQYSLALLTEADELTLDPGIRTLNSALVACGAGNQWCWALHVFDQARRGIHGTPNVVTYNSVISAVARADHWRLGLQLFELLTRTGLEVTEVSFTAGVAACAKGEHWVGALGILAMSRDASLETGAMTAGRNAAANACIQAGQWEEGLSIALAGTSLGFDDGSWALAVLACKAGCRWEQALFLLGAMEQAGVLPSVAACSAAIASCDREWQQALQVLATMQVRGPAPNFVVFSAAIGVCSNASVWVAALALLEDLRCRKLQAGAIPSVISSCERSGQWQRALHILAAYRDMGFHEDLASLNAALSSCAEGQRWQVAVELFRGMQAQTMQPDIISVSALTTSFGTSRWECALALGRLTRDRLESNVVSAGAAIAACQRGSQWEIALGSLQRMPQTALRPNAGACNAGLGAAERGARVSWDQALGLQQQLRRFGTRLDVVSFNAAASVCSLERRWDVALAMLRAAPEASLEAGLVGSRPRLQHRHSRL</sequence>
<protein>
    <submittedName>
        <fullName evidence="6">MRL1 protein</fullName>
    </submittedName>
</protein>